<organism evidence="8 9">
    <name type="scientific">Sphingomonas endophytica</name>
    <dbReference type="NCBI Taxonomy" id="869719"/>
    <lineage>
        <taxon>Bacteria</taxon>
        <taxon>Pseudomonadati</taxon>
        <taxon>Pseudomonadota</taxon>
        <taxon>Alphaproteobacteria</taxon>
        <taxon>Sphingomonadales</taxon>
        <taxon>Sphingomonadaceae</taxon>
        <taxon>Sphingomonas</taxon>
    </lineage>
</organism>
<proteinExistence type="predicted"/>
<protein>
    <recommendedName>
        <fullName evidence="7">Thioredoxin domain-containing protein</fullName>
    </recommendedName>
</protein>
<dbReference type="InterPro" id="IPR013766">
    <property type="entry name" value="Thioredoxin_domain"/>
</dbReference>
<dbReference type="PROSITE" id="PS51257">
    <property type="entry name" value="PROKAR_LIPOPROTEIN"/>
    <property type="match status" value="1"/>
</dbReference>
<keyword evidence="3" id="KW-1015">Disulfide bond</keyword>
<feature type="chain" id="PRO_5007548390" description="Thioredoxin domain-containing protein" evidence="6">
    <location>
        <begin position="19"/>
        <end position="192"/>
    </location>
</feature>
<keyword evidence="4" id="KW-0676">Redox-active center</keyword>
<keyword evidence="2" id="KW-0201">Cytochrome c-type biogenesis</keyword>
<sequence length="192" mass="19494">MASRVAIVCLLGTALGLAACDKPSPGNGQVEVAGSSDEATGAATAPAAGKVDRSHKGEAPPVAPFKGPDGSATTLASLGGKPLLVNLWATWCAPCVKEMPTLNAAAASLDGKVSVVAVSQDMDEAKALAFLEKGQFSALTPYLDPKLGLSTAYGANLPMTILYDAGGHELWRVTGDMDWTGAEAKKLLAEAV</sequence>
<reference evidence="8 9" key="1">
    <citation type="journal article" date="2016" name="Front. Microbiol.">
        <title>Genomic Resource of Rice Seed Associated Bacteria.</title>
        <authorList>
            <person name="Midha S."/>
            <person name="Bansal K."/>
            <person name="Sharma S."/>
            <person name="Kumar N."/>
            <person name="Patil P.P."/>
            <person name="Chaudhry V."/>
            <person name="Patil P.B."/>
        </authorList>
    </citation>
    <scope>NUCLEOTIDE SEQUENCE [LARGE SCALE GENOMIC DNA]</scope>
    <source>
        <strain evidence="8 9">NS334</strain>
    </source>
</reference>
<evidence type="ECO:0000256" key="1">
    <source>
        <dbReference type="ARBA" id="ARBA00004196"/>
    </source>
</evidence>
<dbReference type="InterPro" id="IPR017937">
    <property type="entry name" value="Thioredoxin_CS"/>
</dbReference>
<evidence type="ECO:0000259" key="7">
    <source>
        <dbReference type="PROSITE" id="PS51352"/>
    </source>
</evidence>
<dbReference type="InterPro" id="IPR050553">
    <property type="entry name" value="Thioredoxin_ResA/DsbE_sf"/>
</dbReference>
<dbReference type="CDD" id="cd02966">
    <property type="entry name" value="TlpA_like_family"/>
    <property type="match status" value="1"/>
</dbReference>
<dbReference type="GO" id="GO:0030313">
    <property type="term" value="C:cell envelope"/>
    <property type="evidence" value="ECO:0007669"/>
    <property type="project" value="UniProtKB-SubCell"/>
</dbReference>
<dbReference type="PROSITE" id="PS51352">
    <property type="entry name" value="THIOREDOXIN_2"/>
    <property type="match status" value="1"/>
</dbReference>
<dbReference type="Pfam" id="PF08534">
    <property type="entry name" value="Redoxin"/>
    <property type="match status" value="1"/>
</dbReference>
<dbReference type="SUPFAM" id="SSF52833">
    <property type="entry name" value="Thioredoxin-like"/>
    <property type="match status" value="1"/>
</dbReference>
<dbReference type="Gene3D" id="3.40.30.10">
    <property type="entry name" value="Glutaredoxin"/>
    <property type="match status" value="1"/>
</dbReference>
<dbReference type="InterPro" id="IPR036249">
    <property type="entry name" value="Thioredoxin-like_sf"/>
</dbReference>
<gene>
    <name evidence="8" type="ORF">NS334_02505</name>
</gene>
<dbReference type="PROSITE" id="PS00194">
    <property type="entry name" value="THIOREDOXIN_1"/>
    <property type="match status" value="1"/>
</dbReference>
<evidence type="ECO:0000256" key="2">
    <source>
        <dbReference type="ARBA" id="ARBA00022748"/>
    </source>
</evidence>
<dbReference type="RefSeq" id="WP_058754401.1">
    <property type="nucleotide sequence ID" value="NZ_LDTB01000007.1"/>
</dbReference>
<feature type="compositionally biased region" description="Low complexity" evidence="5">
    <location>
        <begin position="39"/>
        <end position="49"/>
    </location>
</feature>
<comment type="caution">
    <text evidence="8">The sequence shown here is derived from an EMBL/GenBank/DDBJ whole genome shotgun (WGS) entry which is preliminary data.</text>
</comment>
<feature type="domain" description="Thioredoxin" evidence="7">
    <location>
        <begin position="39"/>
        <end position="192"/>
    </location>
</feature>
<dbReference type="PANTHER" id="PTHR42852">
    <property type="entry name" value="THIOL:DISULFIDE INTERCHANGE PROTEIN DSBE"/>
    <property type="match status" value="1"/>
</dbReference>
<keyword evidence="6" id="KW-0732">Signal</keyword>
<evidence type="ECO:0000256" key="6">
    <source>
        <dbReference type="SAM" id="SignalP"/>
    </source>
</evidence>
<dbReference type="Proteomes" id="UP000074310">
    <property type="component" value="Unassembled WGS sequence"/>
</dbReference>
<dbReference type="GO" id="GO:0017004">
    <property type="term" value="P:cytochrome complex assembly"/>
    <property type="evidence" value="ECO:0007669"/>
    <property type="project" value="UniProtKB-KW"/>
</dbReference>
<evidence type="ECO:0000313" key="9">
    <source>
        <dbReference type="Proteomes" id="UP000074310"/>
    </source>
</evidence>
<feature type="region of interest" description="Disordered" evidence="5">
    <location>
        <begin position="26"/>
        <end position="68"/>
    </location>
</feature>
<dbReference type="PANTHER" id="PTHR42852:SF6">
    <property type="entry name" value="THIOL:DISULFIDE INTERCHANGE PROTEIN DSBE"/>
    <property type="match status" value="1"/>
</dbReference>
<dbReference type="PATRIC" id="fig|869719.3.peg.3041"/>
<evidence type="ECO:0000256" key="3">
    <source>
        <dbReference type="ARBA" id="ARBA00023157"/>
    </source>
</evidence>
<dbReference type="InterPro" id="IPR013740">
    <property type="entry name" value="Redoxin"/>
</dbReference>
<dbReference type="OrthoDB" id="9799347at2"/>
<evidence type="ECO:0000313" key="8">
    <source>
        <dbReference type="EMBL" id="KTT75508.1"/>
    </source>
</evidence>
<keyword evidence="9" id="KW-1185">Reference proteome</keyword>
<evidence type="ECO:0000256" key="4">
    <source>
        <dbReference type="ARBA" id="ARBA00023284"/>
    </source>
</evidence>
<dbReference type="GO" id="GO:0015036">
    <property type="term" value="F:disulfide oxidoreductase activity"/>
    <property type="evidence" value="ECO:0007669"/>
    <property type="project" value="UniProtKB-ARBA"/>
</dbReference>
<evidence type="ECO:0000256" key="5">
    <source>
        <dbReference type="SAM" id="MobiDB-lite"/>
    </source>
</evidence>
<comment type="subcellular location">
    <subcellularLocation>
        <location evidence="1">Cell envelope</location>
    </subcellularLocation>
</comment>
<dbReference type="EMBL" id="LDTB01000007">
    <property type="protein sequence ID" value="KTT75508.1"/>
    <property type="molecule type" value="Genomic_DNA"/>
</dbReference>
<dbReference type="AlphaFoldDB" id="A0A147I8I1"/>
<accession>A0A147I8I1</accession>
<feature type="signal peptide" evidence="6">
    <location>
        <begin position="1"/>
        <end position="18"/>
    </location>
</feature>
<name>A0A147I8I1_9SPHN</name>